<dbReference type="PANTHER" id="PTHR43767:SF7">
    <property type="entry name" value="MEDIUM_LONG-CHAIN-FATTY-ACID--COA LIGASE FADD8"/>
    <property type="match status" value="1"/>
</dbReference>
<dbReference type="InterPro" id="IPR050237">
    <property type="entry name" value="ATP-dep_AMP-bd_enzyme"/>
</dbReference>
<evidence type="ECO:0000259" key="2">
    <source>
        <dbReference type="Pfam" id="PF00501"/>
    </source>
</evidence>
<feature type="region of interest" description="Disordered" evidence="1">
    <location>
        <begin position="1"/>
        <end position="22"/>
    </location>
</feature>
<dbReference type="InterPro" id="IPR000873">
    <property type="entry name" value="AMP-dep_synth/lig_dom"/>
</dbReference>
<proteinExistence type="predicted"/>
<dbReference type="EMBL" id="JANRHA010000006">
    <property type="protein sequence ID" value="MDG3014962.1"/>
    <property type="molecule type" value="Genomic_DNA"/>
</dbReference>
<evidence type="ECO:0000313" key="5">
    <source>
        <dbReference type="Proteomes" id="UP001152755"/>
    </source>
</evidence>
<evidence type="ECO:0000256" key="1">
    <source>
        <dbReference type="SAM" id="MobiDB-lite"/>
    </source>
</evidence>
<dbReference type="Pfam" id="PF00501">
    <property type="entry name" value="AMP-binding"/>
    <property type="match status" value="1"/>
</dbReference>
<dbReference type="PROSITE" id="PS00455">
    <property type="entry name" value="AMP_BINDING"/>
    <property type="match status" value="1"/>
</dbReference>
<dbReference type="Gene3D" id="3.40.50.12780">
    <property type="entry name" value="N-terminal domain of ligase-like"/>
    <property type="match status" value="1"/>
</dbReference>
<evidence type="ECO:0000259" key="3">
    <source>
        <dbReference type="Pfam" id="PF13193"/>
    </source>
</evidence>
<dbReference type="Pfam" id="PF13193">
    <property type="entry name" value="AMP-binding_C"/>
    <property type="match status" value="1"/>
</dbReference>
<dbReference type="RefSeq" id="WP_277833954.1">
    <property type="nucleotide sequence ID" value="NZ_JAAIVF010000005.1"/>
</dbReference>
<dbReference type="GO" id="GO:0016877">
    <property type="term" value="F:ligase activity, forming carbon-sulfur bonds"/>
    <property type="evidence" value="ECO:0007669"/>
    <property type="project" value="UniProtKB-ARBA"/>
</dbReference>
<dbReference type="Proteomes" id="UP001152755">
    <property type="component" value="Unassembled WGS sequence"/>
</dbReference>
<dbReference type="SUPFAM" id="SSF56801">
    <property type="entry name" value="Acetyl-CoA synthetase-like"/>
    <property type="match status" value="1"/>
</dbReference>
<evidence type="ECO:0000313" key="4">
    <source>
        <dbReference type="EMBL" id="MDG3014962.1"/>
    </source>
</evidence>
<keyword evidence="5" id="KW-1185">Reference proteome</keyword>
<reference evidence="4" key="1">
    <citation type="submission" date="2022-08" db="EMBL/GenBank/DDBJ databases">
        <title>Genome analysis of Corynebacteriales strain.</title>
        <authorList>
            <person name="Lee S.D."/>
        </authorList>
    </citation>
    <scope>NUCLEOTIDE SEQUENCE</scope>
    <source>
        <strain evidence="4">D3-21</strain>
    </source>
</reference>
<name>A0A9X4RE94_9ACTN</name>
<accession>A0A9X4RE94</accession>
<sequence length="524" mass="55220">MTAGNPTTGSTPHPQSGPTVGTLTERALRRHPNRVAFSWDGGELTYRGALALIGELQAALHAVGLRRGRTLALLGGNRAQLWCAGSAAIALGSAVTWLHPLGSLDDQLFQLTDADAAALVVDERTFGDRGAQLASRCADLGIPVYALDACSFAPDLLSIARSGGGGHFTDLAEPTDVVNIGYTGGTTGRPKGAIRRHGANVALLQTVLAEFELPATPRLLAVAPISHAGGSKILPTLVRGGTVHLVTGFDPDRVVTAIARHRLNCTLLVPSMIYQLLDHPAATRTDLSSLELILYGAAPISPTRLAEGLDRFGPVFAQMFGQTECYPISFLRTADHRVDRPDLLGSCGVPVAGASVSIRDDDGVPVPPGEPGELCVRGATAMEAYRNQPDLTARVFADGWLHTGDIARADDRGYLHIVDRKKDMIVSGGFNVYSRGVEDALSTHPAVATAAVYGTPDPRWGESVTATVVLKPGATASADELAGHVRGVKGSLQAPKRVVFADRLPLTALGKVDKRRLRADWDPA</sequence>
<dbReference type="InterPro" id="IPR042099">
    <property type="entry name" value="ANL_N_sf"/>
</dbReference>
<dbReference type="AlphaFoldDB" id="A0A9X4RE94"/>
<protein>
    <submittedName>
        <fullName evidence="4">AMP-binding protein</fullName>
    </submittedName>
</protein>
<dbReference type="PANTHER" id="PTHR43767">
    <property type="entry name" value="LONG-CHAIN-FATTY-ACID--COA LIGASE"/>
    <property type="match status" value="1"/>
</dbReference>
<dbReference type="InterPro" id="IPR020845">
    <property type="entry name" value="AMP-binding_CS"/>
</dbReference>
<comment type="caution">
    <text evidence="4">The sequence shown here is derived from an EMBL/GenBank/DDBJ whole genome shotgun (WGS) entry which is preliminary data.</text>
</comment>
<dbReference type="InterPro" id="IPR045851">
    <property type="entry name" value="AMP-bd_C_sf"/>
</dbReference>
<dbReference type="Gene3D" id="3.30.300.30">
    <property type="match status" value="1"/>
</dbReference>
<gene>
    <name evidence="4" type="ORF">NVS88_10375</name>
</gene>
<feature type="domain" description="AMP-dependent synthetase/ligase" evidence="2">
    <location>
        <begin position="25"/>
        <end position="385"/>
    </location>
</feature>
<dbReference type="InterPro" id="IPR025110">
    <property type="entry name" value="AMP-bd_C"/>
</dbReference>
<organism evidence="4 5">
    <name type="scientific">Speluncibacter jeojiensis</name>
    <dbReference type="NCBI Taxonomy" id="2710754"/>
    <lineage>
        <taxon>Bacteria</taxon>
        <taxon>Bacillati</taxon>
        <taxon>Actinomycetota</taxon>
        <taxon>Actinomycetes</taxon>
        <taxon>Mycobacteriales</taxon>
        <taxon>Speluncibacteraceae</taxon>
        <taxon>Speluncibacter</taxon>
    </lineage>
</organism>
<feature type="domain" description="AMP-binding enzyme C-terminal" evidence="3">
    <location>
        <begin position="437"/>
        <end position="511"/>
    </location>
</feature>